<gene>
    <name evidence="3" type="ORF">WG66_4332</name>
</gene>
<sequence>MLAALHTGIKRCACFNSFQQAYLGPPSYAIHLWHLSADLRICNHGVHLEDLAFARTHWLTPTAISFGPRIKPNIILIITDNQDSKERPLCCPSHVSLLRVQYAHNHNITYIGGPFEGYHLFREKGQNNAYLPIFLQEAGYNTYHTGKLMNGLSSDQMTTGYPKGWTYSEFLVDPNAYFYFNATLSANNSCSGSVNYDSRYQVDVIQEKALGLREDARAVNRRRKDG</sequence>
<protein>
    <recommendedName>
        <fullName evidence="2">Sulfatase N-terminal domain-containing protein</fullName>
    </recommendedName>
</protein>
<dbReference type="GO" id="GO:0005539">
    <property type="term" value="F:glycosaminoglycan binding"/>
    <property type="evidence" value="ECO:0007669"/>
    <property type="project" value="TreeGrafter"/>
</dbReference>
<reference evidence="3 4" key="1">
    <citation type="submission" date="2015-12" db="EMBL/GenBank/DDBJ databases">
        <title>Draft genome sequence of Moniliophthora roreri, the causal agent of frosty pod rot of cacao.</title>
        <authorList>
            <person name="Aime M.C."/>
            <person name="Diaz-Valderrama J.R."/>
            <person name="Kijpornyongpan T."/>
            <person name="Phillips-Mora W."/>
        </authorList>
    </citation>
    <scope>NUCLEOTIDE SEQUENCE [LARGE SCALE GENOMIC DNA]</scope>
    <source>
        <strain evidence="3 4">MCA 2952</strain>
    </source>
</reference>
<evidence type="ECO:0000313" key="4">
    <source>
        <dbReference type="Proteomes" id="UP000054988"/>
    </source>
</evidence>
<dbReference type="Gene3D" id="3.40.720.10">
    <property type="entry name" value="Alkaline Phosphatase, subunit A"/>
    <property type="match status" value="1"/>
</dbReference>
<dbReference type="Proteomes" id="UP000054988">
    <property type="component" value="Unassembled WGS sequence"/>
</dbReference>
<feature type="domain" description="Sulfatase N-terminal" evidence="2">
    <location>
        <begin position="87"/>
        <end position="188"/>
    </location>
</feature>
<accession>A0A0W0G3I2</accession>
<evidence type="ECO:0000256" key="1">
    <source>
        <dbReference type="ARBA" id="ARBA00008779"/>
    </source>
</evidence>
<dbReference type="PANTHER" id="PTHR43108:SF8">
    <property type="entry name" value="SD21168P"/>
    <property type="match status" value="1"/>
</dbReference>
<proteinExistence type="inferred from homology"/>
<dbReference type="SUPFAM" id="SSF53649">
    <property type="entry name" value="Alkaline phosphatase-like"/>
    <property type="match status" value="1"/>
</dbReference>
<organism evidence="3 4">
    <name type="scientific">Moniliophthora roreri</name>
    <name type="common">Frosty pod rot fungus</name>
    <name type="synonym">Monilia roreri</name>
    <dbReference type="NCBI Taxonomy" id="221103"/>
    <lineage>
        <taxon>Eukaryota</taxon>
        <taxon>Fungi</taxon>
        <taxon>Dikarya</taxon>
        <taxon>Basidiomycota</taxon>
        <taxon>Agaricomycotina</taxon>
        <taxon>Agaricomycetes</taxon>
        <taxon>Agaricomycetidae</taxon>
        <taxon>Agaricales</taxon>
        <taxon>Marasmiineae</taxon>
        <taxon>Marasmiaceae</taxon>
        <taxon>Moniliophthora</taxon>
    </lineage>
</organism>
<evidence type="ECO:0000313" key="3">
    <source>
        <dbReference type="EMBL" id="KTB43090.1"/>
    </source>
</evidence>
<dbReference type="AlphaFoldDB" id="A0A0W0G3I2"/>
<dbReference type="InterPro" id="IPR017850">
    <property type="entry name" value="Alkaline_phosphatase_core_sf"/>
</dbReference>
<dbReference type="GO" id="GO:0008449">
    <property type="term" value="F:N-acetylglucosamine-6-sulfatase activity"/>
    <property type="evidence" value="ECO:0007669"/>
    <property type="project" value="TreeGrafter"/>
</dbReference>
<evidence type="ECO:0000259" key="2">
    <source>
        <dbReference type="Pfam" id="PF00884"/>
    </source>
</evidence>
<dbReference type="InterPro" id="IPR000917">
    <property type="entry name" value="Sulfatase_N"/>
</dbReference>
<comment type="similarity">
    <text evidence="1">Belongs to the sulfatase family.</text>
</comment>
<name>A0A0W0G3I2_MONRR</name>
<dbReference type="PANTHER" id="PTHR43108">
    <property type="entry name" value="N-ACETYLGLUCOSAMINE-6-SULFATASE FAMILY MEMBER"/>
    <property type="match status" value="1"/>
</dbReference>
<dbReference type="Pfam" id="PF00884">
    <property type="entry name" value="Sulfatase"/>
    <property type="match status" value="1"/>
</dbReference>
<dbReference type="EMBL" id="LATX01001250">
    <property type="protein sequence ID" value="KTB43090.1"/>
    <property type="molecule type" value="Genomic_DNA"/>
</dbReference>
<comment type="caution">
    <text evidence="3">The sequence shown here is derived from an EMBL/GenBank/DDBJ whole genome shotgun (WGS) entry which is preliminary data.</text>
</comment>